<protein>
    <recommendedName>
        <fullName evidence="4">DUF1475 domain-containing protein</fullName>
    </recommendedName>
</protein>
<dbReference type="OMA" id="REIWEEP"/>
<dbReference type="Proteomes" id="UP000265515">
    <property type="component" value="Unassembled WGS sequence"/>
</dbReference>
<feature type="transmembrane region" description="Helical" evidence="1">
    <location>
        <begin position="70"/>
        <end position="93"/>
    </location>
</feature>
<comment type="caution">
    <text evidence="2">The sequence shown here is derived from an EMBL/GenBank/DDBJ whole genome shotgun (WGS) entry which is preliminary data.</text>
</comment>
<evidence type="ECO:0008006" key="4">
    <source>
        <dbReference type="Google" id="ProtNLM"/>
    </source>
</evidence>
<evidence type="ECO:0000256" key="1">
    <source>
        <dbReference type="SAM" id="Phobius"/>
    </source>
</evidence>
<keyword evidence="1" id="KW-0472">Membrane</keyword>
<dbReference type="Gramene" id="GBG66317">
    <property type="protein sequence ID" value="GBG66317"/>
    <property type="gene ID" value="CBR_g58808"/>
</dbReference>
<keyword evidence="1" id="KW-0812">Transmembrane</keyword>
<keyword evidence="3" id="KW-1185">Reference proteome</keyword>
<dbReference type="InterPro" id="IPR009943">
    <property type="entry name" value="DUF1475"/>
</dbReference>
<name>A0A388K8D1_CHABU</name>
<feature type="transmembrane region" description="Helical" evidence="1">
    <location>
        <begin position="6"/>
        <end position="27"/>
    </location>
</feature>
<accession>A0A388K8D1</accession>
<proteinExistence type="predicted"/>
<dbReference type="AlphaFoldDB" id="A0A388K8D1"/>
<evidence type="ECO:0000313" key="3">
    <source>
        <dbReference type="Proteomes" id="UP000265515"/>
    </source>
</evidence>
<organism evidence="2 3">
    <name type="scientific">Chara braunii</name>
    <name type="common">Braun's stonewort</name>
    <dbReference type="NCBI Taxonomy" id="69332"/>
    <lineage>
        <taxon>Eukaryota</taxon>
        <taxon>Viridiplantae</taxon>
        <taxon>Streptophyta</taxon>
        <taxon>Charophyceae</taxon>
        <taxon>Charales</taxon>
        <taxon>Characeae</taxon>
        <taxon>Chara</taxon>
    </lineage>
</organism>
<sequence>MGCSVGLARVIFFLLFVVNTVNVVVAISRDKSPFRREIWEEPWMKATLIDFYVNVAVLSAWVMYKESRWLLRLLWIVILICTGSSGTCLYVLIQLGKLSSSDPAFKVLLDDQHARWLTAHFAGEASGPY</sequence>
<reference evidence="2 3" key="1">
    <citation type="journal article" date="2018" name="Cell">
        <title>The Chara Genome: Secondary Complexity and Implications for Plant Terrestrialization.</title>
        <authorList>
            <person name="Nishiyama T."/>
            <person name="Sakayama H."/>
            <person name="Vries J.D."/>
            <person name="Buschmann H."/>
            <person name="Saint-Marcoux D."/>
            <person name="Ullrich K.K."/>
            <person name="Haas F.B."/>
            <person name="Vanderstraeten L."/>
            <person name="Becker D."/>
            <person name="Lang D."/>
            <person name="Vosolsobe S."/>
            <person name="Rombauts S."/>
            <person name="Wilhelmsson P.K.I."/>
            <person name="Janitza P."/>
            <person name="Kern R."/>
            <person name="Heyl A."/>
            <person name="Rumpler F."/>
            <person name="Villalobos L.I.A.C."/>
            <person name="Clay J.M."/>
            <person name="Skokan R."/>
            <person name="Toyoda A."/>
            <person name="Suzuki Y."/>
            <person name="Kagoshima H."/>
            <person name="Schijlen E."/>
            <person name="Tajeshwar N."/>
            <person name="Catarino B."/>
            <person name="Hetherington A.J."/>
            <person name="Saltykova A."/>
            <person name="Bonnot C."/>
            <person name="Breuninger H."/>
            <person name="Symeonidi A."/>
            <person name="Radhakrishnan G.V."/>
            <person name="Van Nieuwerburgh F."/>
            <person name="Deforce D."/>
            <person name="Chang C."/>
            <person name="Karol K.G."/>
            <person name="Hedrich R."/>
            <person name="Ulvskov P."/>
            <person name="Glockner G."/>
            <person name="Delwiche C.F."/>
            <person name="Petrasek J."/>
            <person name="Van de Peer Y."/>
            <person name="Friml J."/>
            <person name="Beilby M."/>
            <person name="Dolan L."/>
            <person name="Kohara Y."/>
            <person name="Sugano S."/>
            <person name="Fujiyama A."/>
            <person name="Delaux P.-M."/>
            <person name="Quint M."/>
            <person name="TheiBen G."/>
            <person name="Hagemann M."/>
            <person name="Harholt J."/>
            <person name="Dunand C."/>
            <person name="Zachgo S."/>
            <person name="Langdale J."/>
            <person name="Maumus F."/>
            <person name="Straeten D.V.D."/>
            <person name="Gould S.B."/>
            <person name="Rensing S.A."/>
        </authorList>
    </citation>
    <scope>NUCLEOTIDE SEQUENCE [LARGE SCALE GENOMIC DNA]</scope>
    <source>
        <strain evidence="2 3">S276</strain>
    </source>
</reference>
<dbReference type="EMBL" id="BFEA01000072">
    <property type="protein sequence ID" value="GBG66317.1"/>
    <property type="molecule type" value="Genomic_DNA"/>
</dbReference>
<dbReference type="Pfam" id="PF07343">
    <property type="entry name" value="DUF1475"/>
    <property type="match status" value="1"/>
</dbReference>
<gene>
    <name evidence="2" type="ORF">CBR_g58808</name>
</gene>
<dbReference type="OrthoDB" id="611851at2759"/>
<dbReference type="PANTHER" id="PTHR36318">
    <property type="entry name" value="OS06G0581300 PROTEIN"/>
    <property type="match status" value="1"/>
</dbReference>
<evidence type="ECO:0000313" key="2">
    <source>
        <dbReference type="EMBL" id="GBG66317.1"/>
    </source>
</evidence>
<feature type="transmembrane region" description="Helical" evidence="1">
    <location>
        <begin position="48"/>
        <end position="64"/>
    </location>
</feature>
<keyword evidence="1" id="KW-1133">Transmembrane helix</keyword>
<dbReference type="PANTHER" id="PTHR36318:SF3">
    <property type="entry name" value="OS06G0581300 PROTEIN"/>
    <property type="match status" value="1"/>
</dbReference>